<dbReference type="PROSITE" id="PS51257">
    <property type="entry name" value="PROKAR_LIPOPROTEIN"/>
    <property type="match status" value="1"/>
</dbReference>
<accession>A0A369A9T8</accession>
<reference evidence="2 3" key="1">
    <citation type="submission" date="2018-07" db="EMBL/GenBank/DDBJ databases">
        <title>Genomic Encyclopedia of Type Strains, Phase IV (KMG-IV): sequencing the most valuable type-strain genomes for metagenomic binning, comparative biology and taxonomic classification.</title>
        <authorList>
            <person name="Goeker M."/>
        </authorList>
    </citation>
    <scope>NUCLEOTIDE SEQUENCE [LARGE SCALE GENOMIC DNA]</scope>
    <source>
        <strain evidence="2 3">DSM 21410</strain>
    </source>
</reference>
<name>A0A369A9T8_9FLAO</name>
<dbReference type="Gene3D" id="1.10.4030.10">
    <property type="entry name" value="Porin chaperone SurA, peptide-binding domain"/>
    <property type="match status" value="1"/>
</dbReference>
<dbReference type="AlphaFoldDB" id="A0A369A9T8"/>
<gene>
    <name evidence="2" type="ORF">DES35_101127</name>
</gene>
<feature type="chain" id="PRO_5017018958" description="Peptidyl-prolyl cis-trans isomerase" evidence="1">
    <location>
        <begin position="22"/>
        <end position="296"/>
    </location>
</feature>
<dbReference type="InterPro" id="IPR027304">
    <property type="entry name" value="Trigger_fact/SurA_dom_sf"/>
</dbReference>
<evidence type="ECO:0008006" key="4">
    <source>
        <dbReference type="Google" id="ProtNLM"/>
    </source>
</evidence>
<evidence type="ECO:0000256" key="1">
    <source>
        <dbReference type="SAM" id="SignalP"/>
    </source>
</evidence>
<dbReference type="Gene3D" id="3.10.50.40">
    <property type="match status" value="1"/>
</dbReference>
<comment type="caution">
    <text evidence="2">The sequence shown here is derived from an EMBL/GenBank/DDBJ whole genome shotgun (WGS) entry which is preliminary data.</text>
</comment>
<dbReference type="GO" id="GO:0003755">
    <property type="term" value="F:peptidyl-prolyl cis-trans isomerase activity"/>
    <property type="evidence" value="ECO:0007669"/>
    <property type="project" value="InterPro"/>
</dbReference>
<sequence>MTGLKNFLLTILQAALWLAFAACTLLSPDKENSQNSSKEIIARYKNEYLLLSDIAESLTSAETRADSLEIINRMAANWLKNKVLMDKALLNLGDDVKRFEKQIEDYRRDLIIHAYEQAYVSQNLDTNITDEELREFYNNHKNIFQLRENIVVADYAIFPSSTPKINEIKKIFFNARSKKEETLLGESALKYARIYSRGDTSWVNFTEIVKIIPFATENLLNTGYSRQLIFEDENFTYLLNIKQVMKKDAPAPLEYVVESIRNSILNIRKQALLQSLEENLVKQSLNQKQAEIFVTP</sequence>
<keyword evidence="3" id="KW-1185">Reference proteome</keyword>
<feature type="signal peptide" evidence="1">
    <location>
        <begin position="1"/>
        <end position="21"/>
    </location>
</feature>
<proteinExistence type="predicted"/>
<evidence type="ECO:0000313" key="2">
    <source>
        <dbReference type="EMBL" id="RCX04857.1"/>
    </source>
</evidence>
<dbReference type="SUPFAM" id="SSF109998">
    <property type="entry name" value="Triger factor/SurA peptide-binding domain-like"/>
    <property type="match status" value="1"/>
</dbReference>
<organism evidence="2 3">
    <name type="scientific">Schleiferia thermophila</name>
    <dbReference type="NCBI Taxonomy" id="884107"/>
    <lineage>
        <taxon>Bacteria</taxon>
        <taxon>Pseudomonadati</taxon>
        <taxon>Bacteroidota</taxon>
        <taxon>Flavobacteriia</taxon>
        <taxon>Flavobacteriales</taxon>
        <taxon>Schleiferiaceae</taxon>
        <taxon>Schleiferia</taxon>
    </lineage>
</organism>
<dbReference type="RefSeq" id="WP_114365515.1">
    <property type="nucleotide sequence ID" value="NZ_BHZF01000001.1"/>
</dbReference>
<evidence type="ECO:0000313" key="3">
    <source>
        <dbReference type="Proteomes" id="UP000253517"/>
    </source>
</evidence>
<dbReference type="InterPro" id="IPR046357">
    <property type="entry name" value="PPIase_dom_sf"/>
</dbReference>
<dbReference type="Proteomes" id="UP000253517">
    <property type="component" value="Unassembled WGS sequence"/>
</dbReference>
<dbReference type="EMBL" id="QPJS01000001">
    <property type="protein sequence ID" value="RCX04857.1"/>
    <property type="molecule type" value="Genomic_DNA"/>
</dbReference>
<protein>
    <recommendedName>
        <fullName evidence="4">Peptidyl-prolyl cis-trans isomerase</fullName>
    </recommendedName>
</protein>
<keyword evidence="1" id="KW-0732">Signal</keyword>